<feature type="transmembrane region" description="Helical" evidence="8">
    <location>
        <begin position="187"/>
        <end position="214"/>
    </location>
</feature>
<dbReference type="GO" id="GO:0009103">
    <property type="term" value="P:lipopolysaccharide biosynthetic process"/>
    <property type="evidence" value="ECO:0007669"/>
    <property type="project" value="UniProtKB-ARBA"/>
</dbReference>
<keyword evidence="7 8" id="KW-0472">Membrane</keyword>
<dbReference type="PANTHER" id="PTHR33908:SF11">
    <property type="entry name" value="MEMBRANE PROTEIN"/>
    <property type="match status" value="1"/>
</dbReference>
<accession>A0A2H0UAI8</accession>
<gene>
    <name evidence="9" type="ORF">COU19_00505</name>
</gene>
<proteinExistence type="predicted"/>
<dbReference type="InterPro" id="IPR050297">
    <property type="entry name" value="LipidA_mod_glycosyltrf_83"/>
</dbReference>
<sequence length="492" mass="55620">MVRHYMFNIPHVCIPSRRSFRATLLAGVLVAVAVGGILFLSSYRLFSSPETWMDEGLIIQSAIGLLSTGKAALPIAPGIFEPAWYITTGLPVTMPLAAVFAVFGVSLEGARMVMLAYLCALFAALWLFIRKAVHRPVQWASFFLLILFAPLYGNGRNVLGEIPGLFFLLCTMWLLTLHGPLTQRRAVGIGLFAGLAVATKPIFILLVPALLISFWLRRDELYLWRVWWYGVMGFCVPLLLWIYFQFGDVSLLRVFQVYANPHDASPAAAILANLKRLVTEAQPFYFGATILLWLVSYGVRKRRGESVLVTEEVLLFFSLFVAAAYLRTVGFYRYFFLGEVFSVLYLPSSLWYLMRADRTLRARYAVYAIIALMLLSHGYTTFFRSWTATHYDSQRTALLEKYFAAQPVHESLFIYQAPELVTFAWGHPFYQYVRITPSIEAGADNLGLLRDKSVGRVVTSLDTYVAQKDDVLAAYERDESVGNYVVLSRKQP</sequence>
<feature type="transmembrane region" description="Helical" evidence="8">
    <location>
        <begin position="306"/>
        <end position="326"/>
    </location>
</feature>
<comment type="subcellular location">
    <subcellularLocation>
        <location evidence="1">Cell membrane</location>
        <topology evidence="1">Multi-pass membrane protein</topology>
    </subcellularLocation>
</comment>
<feature type="transmembrane region" description="Helical" evidence="8">
    <location>
        <begin position="135"/>
        <end position="152"/>
    </location>
</feature>
<evidence type="ECO:0000256" key="7">
    <source>
        <dbReference type="ARBA" id="ARBA00023136"/>
    </source>
</evidence>
<dbReference type="GO" id="GO:0005886">
    <property type="term" value="C:plasma membrane"/>
    <property type="evidence" value="ECO:0007669"/>
    <property type="project" value="UniProtKB-SubCell"/>
</dbReference>
<evidence type="ECO:0000256" key="8">
    <source>
        <dbReference type="SAM" id="Phobius"/>
    </source>
</evidence>
<keyword evidence="5 8" id="KW-0812">Transmembrane</keyword>
<name>A0A2H0UAI8_9BACT</name>
<keyword evidence="2" id="KW-1003">Cell membrane</keyword>
<dbReference type="PANTHER" id="PTHR33908">
    <property type="entry name" value="MANNOSYLTRANSFERASE YKCB-RELATED"/>
    <property type="match status" value="1"/>
</dbReference>
<feature type="transmembrane region" description="Helical" evidence="8">
    <location>
        <begin position="332"/>
        <end position="353"/>
    </location>
</feature>
<feature type="transmembrane region" description="Helical" evidence="8">
    <location>
        <begin position="112"/>
        <end position="129"/>
    </location>
</feature>
<evidence type="ECO:0000256" key="2">
    <source>
        <dbReference type="ARBA" id="ARBA00022475"/>
    </source>
</evidence>
<feature type="transmembrane region" description="Helical" evidence="8">
    <location>
        <begin position="365"/>
        <end position="386"/>
    </location>
</feature>
<organism evidence="9 10">
    <name type="scientific">Candidatus Kaiserbacteria bacterium CG10_big_fil_rev_8_21_14_0_10_56_12</name>
    <dbReference type="NCBI Taxonomy" id="1974611"/>
    <lineage>
        <taxon>Bacteria</taxon>
        <taxon>Candidatus Kaiseribacteriota</taxon>
    </lineage>
</organism>
<feature type="transmembrane region" description="Helical" evidence="8">
    <location>
        <begin position="283"/>
        <end position="299"/>
    </location>
</feature>
<evidence type="ECO:0000313" key="9">
    <source>
        <dbReference type="EMBL" id="PIR83428.1"/>
    </source>
</evidence>
<keyword evidence="3" id="KW-0328">Glycosyltransferase</keyword>
<dbReference type="AlphaFoldDB" id="A0A2H0UAI8"/>
<feature type="transmembrane region" description="Helical" evidence="8">
    <location>
        <begin position="20"/>
        <end position="43"/>
    </location>
</feature>
<evidence type="ECO:0000256" key="1">
    <source>
        <dbReference type="ARBA" id="ARBA00004651"/>
    </source>
</evidence>
<feature type="transmembrane region" description="Helical" evidence="8">
    <location>
        <begin position="226"/>
        <end position="244"/>
    </location>
</feature>
<protein>
    <submittedName>
        <fullName evidence="9">Uncharacterized protein</fullName>
    </submittedName>
</protein>
<evidence type="ECO:0000256" key="4">
    <source>
        <dbReference type="ARBA" id="ARBA00022679"/>
    </source>
</evidence>
<evidence type="ECO:0000313" key="10">
    <source>
        <dbReference type="Proteomes" id="UP000230179"/>
    </source>
</evidence>
<evidence type="ECO:0000256" key="5">
    <source>
        <dbReference type="ARBA" id="ARBA00022692"/>
    </source>
</evidence>
<evidence type="ECO:0000256" key="6">
    <source>
        <dbReference type="ARBA" id="ARBA00022989"/>
    </source>
</evidence>
<dbReference type="GO" id="GO:0016763">
    <property type="term" value="F:pentosyltransferase activity"/>
    <property type="evidence" value="ECO:0007669"/>
    <property type="project" value="TreeGrafter"/>
</dbReference>
<keyword evidence="6 8" id="KW-1133">Transmembrane helix</keyword>
<reference evidence="10" key="1">
    <citation type="submission" date="2017-09" db="EMBL/GenBank/DDBJ databases">
        <title>Depth-based differentiation of microbial function through sediment-hosted aquifers and enrichment of novel symbionts in the deep terrestrial subsurface.</title>
        <authorList>
            <person name="Probst A.J."/>
            <person name="Ladd B."/>
            <person name="Jarett J.K."/>
            <person name="Geller-Mcgrath D.E."/>
            <person name="Sieber C.M.K."/>
            <person name="Emerson J.B."/>
            <person name="Anantharaman K."/>
            <person name="Thomas B.C."/>
            <person name="Malmstrom R."/>
            <person name="Stieglmeier M."/>
            <person name="Klingl A."/>
            <person name="Woyke T."/>
            <person name="Ryan C.M."/>
            <person name="Banfield J.F."/>
        </authorList>
    </citation>
    <scope>NUCLEOTIDE SEQUENCE [LARGE SCALE GENOMIC DNA]</scope>
</reference>
<keyword evidence="4" id="KW-0808">Transferase</keyword>
<feature type="transmembrane region" description="Helical" evidence="8">
    <location>
        <begin position="83"/>
        <end position="105"/>
    </location>
</feature>
<dbReference type="Proteomes" id="UP000230179">
    <property type="component" value="Unassembled WGS sequence"/>
</dbReference>
<dbReference type="EMBL" id="PFBL01000004">
    <property type="protein sequence ID" value="PIR83428.1"/>
    <property type="molecule type" value="Genomic_DNA"/>
</dbReference>
<comment type="caution">
    <text evidence="9">The sequence shown here is derived from an EMBL/GenBank/DDBJ whole genome shotgun (WGS) entry which is preliminary data.</text>
</comment>
<feature type="transmembrane region" description="Helical" evidence="8">
    <location>
        <begin position="164"/>
        <end position="181"/>
    </location>
</feature>
<evidence type="ECO:0000256" key="3">
    <source>
        <dbReference type="ARBA" id="ARBA00022676"/>
    </source>
</evidence>